<dbReference type="Proteomes" id="UP000321577">
    <property type="component" value="Unassembled WGS sequence"/>
</dbReference>
<keyword evidence="2" id="KW-1185">Reference proteome</keyword>
<dbReference type="Pfam" id="PF13489">
    <property type="entry name" value="Methyltransf_23"/>
    <property type="match status" value="1"/>
</dbReference>
<dbReference type="PANTHER" id="PTHR45445">
    <property type="match status" value="1"/>
</dbReference>
<organism evidence="1 2">
    <name type="scientific">Brevifollis gellanilyticus</name>
    <dbReference type="NCBI Taxonomy" id="748831"/>
    <lineage>
        <taxon>Bacteria</taxon>
        <taxon>Pseudomonadati</taxon>
        <taxon>Verrucomicrobiota</taxon>
        <taxon>Verrucomicrobiia</taxon>
        <taxon>Verrucomicrobiales</taxon>
        <taxon>Verrucomicrobiaceae</taxon>
    </lineage>
</organism>
<dbReference type="InterPro" id="IPR029063">
    <property type="entry name" value="SAM-dependent_MTases_sf"/>
</dbReference>
<proteinExistence type="predicted"/>
<sequence>MNIYETRRLLDEYLLFHYGSPSEVLPWSWGPREALGFAVRTVTELADFTRHPYTALDLGCAVGRSSFELAKHCQTIIGIDYSHSFIDAAKALKSSDLPYQRLDEASATTELLAQVPADCPRDRVQFEQGDAMHLREDLGSFDLVHAANLLCRLTDPQLLIERLPSLVNPGCQLLLTTPCTWLEDFTPRGNWPQGSTRDWLKSVLSEHFDLATEKDLPFLIREHARKYQWSVALGTRWIRK</sequence>
<comment type="caution">
    <text evidence="1">The sequence shown here is derived from an EMBL/GenBank/DDBJ whole genome shotgun (WGS) entry which is preliminary data.</text>
</comment>
<dbReference type="Gene3D" id="3.40.50.150">
    <property type="entry name" value="Vaccinia Virus protein VP39"/>
    <property type="match status" value="1"/>
</dbReference>
<protein>
    <submittedName>
        <fullName evidence="1">Uncharacterized protein</fullName>
    </submittedName>
</protein>
<reference evidence="1 2" key="1">
    <citation type="submission" date="2019-07" db="EMBL/GenBank/DDBJ databases">
        <title>Whole genome shotgun sequence of Brevifollis gellanilyticus NBRC 108608.</title>
        <authorList>
            <person name="Hosoyama A."/>
            <person name="Uohara A."/>
            <person name="Ohji S."/>
            <person name="Ichikawa N."/>
        </authorList>
    </citation>
    <scope>NUCLEOTIDE SEQUENCE [LARGE SCALE GENOMIC DNA]</scope>
    <source>
        <strain evidence="1 2">NBRC 108608</strain>
    </source>
</reference>
<dbReference type="EMBL" id="BKAG01000019">
    <property type="protein sequence ID" value="GEP43639.1"/>
    <property type="molecule type" value="Genomic_DNA"/>
</dbReference>
<dbReference type="SUPFAM" id="SSF53335">
    <property type="entry name" value="S-adenosyl-L-methionine-dependent methyltransferases"/>
    <property type="match status" value="1"/>
</dbReference>
<dbReference type="AlphaFoldDB" id="A0A512MA74"/>
<dbReference type="OrthoDB" id="9768004at2"/>
<accession>A0A512MA74</accession>
<evidence type="ECO:0000313" key="1">
    <source>
        <dbReference type="EMBL" id="GEP43639.1"/>
    </source>
</evidence>
<evidence type="ECO:0000313" key="2">
    <source>
        <dbReference type="Proteomes" id="UP000321577"/>
    </source>
</evidence>
<name>A0A512MA74_9BACT</name>
<dbReference type="RefSeq" id="WP_146851208.1">
    <property type="nucleotide sequence ID" value="NZ_BKAG01000019.1"/>
</dbReference>
<dbReference type="PANTHER" id="PTHR45445:SF2">
    <property type="entry name" value="METHYLTRANSFERASE TYPE 11 DOMAIN-CONTAINING PROTEIN"/>
    <property type="match status" value="1"/>
</dbReference>
<gene>
    <name evidence="1" type="ORF">BGE01nite_29300</name>
</gene>
<dbReference type="CDD" id="cd02440">
    <property type="entry name" value="AdoMet_MTases"/>
    <property type="match status" value="1"/>
</dbReference>